<evidence type="ECO:0000313" key="6">
    <source>
        <dbReference type="EMBL" id="EUA49721.1"/>
    </source>
</evidence>
<evidence type="ECO:0000256" key="4">
    <source>
        <dbReference type="SAM" id="MobiDB-lite"/>
    </source>
</evidence>
<feature type="region of interest" description="Disordered" evidence="4">
    <location>
        <begin position="748"/>
        <end position="778"/>
    </location>
</feature>
<dbReference type="InterPro" id="IPR002104">
    <property type="entry name" value="Integrase_catalytic"/>
</dbReference>
<dbReference type="Gene3D" id="1.10.443.10">
    <property type="entry name" value="Intergrase catalytic core"/>
    <property type="match status" value="1"/>
</dbReference>
<dbReference type="InterPro" id="IPR013762">
    <property type="entry name" value="Integrase-like_cat_sf"/>
</dbReference>
<dbReference type="Pfam" id="PF00589">
    <property type="entry name" value="Phage_integrase"/>
    <property type="match status" value="1"/>
</dbReference>
<dbReference type="GO" id="GO:0015074">
    <property type="term" value="P:DNA integration"/>
    <property type="evidence" value="ECO:0007669"/>
    <property type="project" value="InterPro"/>
</dbReference>
<feature type="region of interest" description="Disordered" evidence="4">
    <location>
        <begin position="714"/>
        <end position="733"/>
    </location>
</feature>
<protein>
    <submittedName>
        <fullName evidence="6">Phage integrase family protein</fullName>
    </submittedName>
</protein>
<accession>A0A829QB81</accession>
<dbReference type="GO" id="GO:0006310">
    <property type="term" value="P:DNA recombination"/>
    <property type="evidence" value="ECO:0007669"/>
    <property type="project" value="UniProtKB-KW"/>
</dbReference>
<evidence type="ECO:0000259" key="5">
    <source>
        <dbReference type="PROSITE" id="PS51898"/>
    </source>
</evidence>
<dbReference type="SUPFAM" id="SSF56349">
    <property type="entry name" value="DNA breaking-rejoining enzymes"/>
    <property type="match status" value="1"/>
</dbReference>
<organism evidence="6 7">
    <name type="scientific">Mycobacteroides abscessus 21</name>
    <dbReference type="NCBI Taxonomy" id="1299324"/>
    <lineage>
        <taxon>Bacteria</taxon>
        <taxon>Bacillati</taxon>
        <taxon>Actinomycetota</taxon>
        <taxon>Actinomycetes</taxon>
        <taxon>Mycobacteriales</taxon>
        <taxon>Mycobacteriaceae</taxon>
        <taxon>Mycobacteroides</taxon>
        <taxon>Mycobacteroides abscessus</taxon>
    </lineage>
</organism>
<dbReference type="EMBL" id="JAOF01000001">
    <property type="protein sequence ID" value="EUA49721.1"/>
    <property type="molecule type" value="Genomic_DNA"/>
</dbReference>
<sequence>MPPAGRAFTMSTVDPPSNFPEQQYAGSSAWEQQWAQVPAPWRAPVYRIDVAPFTEVFVQNRYYTTPTPGCDGYDFTPPGPPRFGHELAWWVYTCWREGLRRIDPAKIVWFTGALPAATAEYRRRHDTAPVSLLDLSVPDIVRHATVIFEQRRHRLPTPAYRHNLQWTVEHLHTLLAVRTAAAPWWSYDTWDLRIDPRIPQREHEPHHERVLKLAGIEPPWLREGLRFWMRTAITHQLFTWTTAVARCQTLGRHLGRFALANNYLDDPLIATDPDRLRAVFLDFLAYLRSPEATTKSGTLSNYLVAEIQYQVQAFYTFMHDHGAEAAAGTGNSRWKDIGISHTRLWAPAYLPRKTRRTRELTWYSTADLQRMLAYLPVLAADTEQRVVLTHPDGQISVMAGLGDPQAARAWLLQAMTGRRASEILMLDHDPLQAIPGAAAPAGPDTGIFVARLRYQQTKIDGVDPTILIEQQIVDVIREQQRWLARRYPGMAPKYLFVGMVHQHQGQRARPYTSYLNALKRLDAVHRLVDAQGNPLRFSQTHRLRHTRATELLNDGVPFHVVQRYLGHKSPEMTARYAATLAATSEAEFLKHKKIGAMGADITISPSDIYEMTQLGKRTDRVLPNGVCLLPPLKSCDKGNACLSCGHFATDATHLDDLRDQLGATETLLASRRQQFADRTGRELTDDNVWVSERLREIGSLQAIIARLSEQTHTLASNRSGDKAVAGPATAGRRPQLPILTRGAHESAINHVSGPGTAMTDPSRGTEGLRRHAQQRSQAARRRIDKAIRDLRKQGTPVNVNAVARTAQVTRKTIYAHPDLLERIRAHVPLHLTAPPPTGPAPDSQNSIVAALRRQLTTQQTQLAKLKAELKARDQALAAAHGEIARLSNAQHQ</sequence>
<dbReference type="GO" id="GO:0003677">
    <property type="term" value="F:DNA binding"/>
    <property type="evidence" value="ECO:0007669"/>
    <property type="project" value="UniProtKB-KW"/>
</dbReference>
<keyword evidence="2" id="KW-0238">DNA-binding</keyword>
<dbReference type="PROSITE" id="PS51898">
    <property type="entry name" value="TYR_RECOMBINASE"/>
    <property type="match status" value="1"/>
</dbReference>
<proteinExistence type="inferred from homology"/>
<dbReference type="InterPro" id="IPR050090">
    <property type="entry name" value="Tyrosine_recombinase_XerCD"/>
</dbReference>
<dbReference type="Proteomes" id="UP000020103">
    <property type="component" value="Unassembled WGS sequence"/>
</dbReference>
<dbReference type="PANTHER" id="PTHR30349">
    <property type="entry name" value="PHAGE INTEGRASE-RELATED"/>
    <property type="match status" value="1"/>
</dbReference>
<dbReference type="PANTHER" id="PTHR30349:SF41">
    <property type="entry name" value="INTEGRASE_RECOMBINASE PROTEIN MJ0367-RELATED"/>
    <property type="match status" value="1"/>
</dbReference>
<feature type="domain" description="Tyr recombinase" evidence="5">
    <location>
        <begin position="373"/>
        <end position="590"/>
    </location>
</feature>
<evidence type="ECO:0000313" key="7">
    <source>
        <dbReference type="Proteomes" id="UP000020103"/>
    </source>
</evidence>
<evidence type="ECO:0000256" key="3">
    <source>
        <dbReference type="ARBA" id="ARBA00023172"/>
    </source>
</evidence>
<comment type="caution">
    <text evidence="6">The sequence shown here is derived from an EMBL/GenBank/DDBJ whole genome shotgun (WGS) entry which is preliminary data.</text>
</comment>
<name>A0A829QB81_9MYCO</name>
<gene>
    <name evidence="6" type="ORF">I543_0529</name>
</gene>
<evidence type="ECO:0000256" key="1">
    <source>
        <dbReference type="ARBA" id="ARBA00008857"/>
    </source>
</evidence>
<dbReference type="AlphaFoldDB" id="A0A829QB81"/>
<dbReference type="InterPro" id="IPR011010">
    <property type="entry name" value="DNA_brk_join_enz"/>
</dbReference>
<reference evidence="6 7" key="1">
    <citation type="submission" date="2013-12" db="EMBL/GenBank/DDBJ databases">
        <authorList>
            <person name="Madinger N."/>
            <person name="Lenaerts A."/>
            <person name="Ordway D."/>
            <person name="DeGroote M.A."/>
            <person name="Parker T."/>
            <person name="Sizemore C."/>
            <person name="Tallon L.J."/>
            <person name="Sadzewicz L.K."/>
            <person name="Sengamalay N."/>
            <person name="Fraser C.M."/>
            <person name="Hine E."/>
            <person name="Shefchek K.A."/>
            <person name="Das S.P."/>
            <person name="Tettelin H."/>
        </authorList>
    </citation>
    <scope>NUCLEOTIDE SEQUENCE [LARGE SCALE GENOMIC DNA]</scope>
    <source>
        <strain evidence="6 7">21</strain>
    </source>
</reference>
<keyword evidence="3" id="KW-0233">DNA recombination</keyword>
<evidence type="ECO:0000256" key="2">
    <source>
        <dbReference type="ARBA" id="ARBA00023125"/>
    </source>
</evidence>
<comment type="similarity">
    <text evidence="1">Belongs to the 'phage' integrase family.</text>
</comment>